<dbReference type="GeneID" id="27318581"/>
<dbReference type="Pfam" id="PF00172">
    <property type="entry name" value="Zn_clus"/>
    <property type="match status" value="1"/>
</dbReference>
<dbReference type="PANTHER" id="PTHR47655">
    <property type="entry name" value="QUINIC ACID UTILIZATION ACTIVATOR"/>
    <property type="match status" value="1"/>
</dbReference>
<evidence type="ECO:0000256" key="2">
    <source>
        <dbReference type="ARBA" id="ARBA00023015"/>
    </source>
</evidence>
<dbReference type="SMART" id="SM00066">
    <property type="entry name" value="GAL4"/>
    <property type="match status" value="1"/>
</dbReference>
<dbReference type="RefSeq" id="XP_016228497.1">
    <property type="nucleotide sequence ID" value="XM_016364848.1"/>
</dbReference>
<dbReference type="GO" id="GO:0006351">
    <property type="term" value="P:DNA-templated transcription"/>
    <property type="evidence" value="ECO:0007669"/>
    <property type="project" value="InterPro"/>
</dbReference>
<dbReference type="Proteomes" id="UP000054302">
    <property type="component" value="Unassembled WGS sequence"/>
</dbReference>
<evidence type="ECO:0000256" key="4">
    <source>
        <dbReference type="ARBA" id="ARBA00023163"/>
    </source>
</evidence>
<dbReference type="PROSITE" id="PS50048">
    <property type="entry name" value="ZN2_CY6_FUNGAL_2"/>
    <property type="match status" value="1"/>
</dbReference>
<feature type="region of interest" description="Disordered" evidence="6">
    <location>
        <begin position="13"/>
        <end position="34"/>
    </location>
</feature>
<dbReference type="PANTHER" id="PTHR47655:SF2">
    <property type="entry name" value="QUINIC ACID UTILIZATION ACTIVATOR"/>
    <property type="match status" value="1"/>
</dbReference>
<dbReference type="InterPro" id="IPR007219">
    <property type="entry name" value="XnlR_reg_dom"/>
</dbReference>
<evidence type="ECO:0000259" key="7">
    <source>
        <dbReference type="PROSITE" id="PS50048"/>
    </source>
</evidence>
<dbReference type="SUPFAM" id="SSF57701">
    <property type="entry name" value="Zn2/Cys6 DNA-binding domain"/>
    <property type="match status" value="1"/>
</dbReference>
<keyword evidence="4" id="KW-0804">Transcription</keyword>
<dbReference type="InterPro" id="IPR052783">
    <property type="entry name" value="Metabolic/Drug-Res_Regulator"/>
</dbReference>
<protein>
    <recommendedName>
        <fullName evidence="7">Zn(2)-C6 fungal-type domain-containing protein</fullName>
    </recommendedName>
</protein>
<keyword evidence="9" id="KW-1185">Reference proteome</keyword>
<feature type="compositionally biased region" description="Basic and acidic residues" evidence="6">
    <location>
        <begin position="156"/>
        <end position="166"/>
    </location>
</feature>
<dbReference type="AlphaFoldDB" id="A0A0D2ADE2"/>
<evidence type="ECO:0000256" key="5">
    <source>
        <dbReference type="ARBA" id="ARBA00023242"/>
    </source>
</evidence>
<dbReference type="InterPro" id="IPR001138">
    <property type="entry name" value="Zn2Cys6_DnaBD"/>
</dbReference>
<evidence type="ECO:0000313" key="9">
    <source>
        <dbReference type="Proteomes" id="UP000054302"/>
    </source>
</evidence>
<dbReference type="PROSITE" id="PS00463">
    <property type="entry name" value="ZN2_CY6_FUNGAL_1"/>
    <property type="match status" value="1"/>
</dbReference>
<dbReference type="VEuPathDB" id="FungiDB:PV10_00736"/>
<dbReference type="InterPro" id="IPR036864">
    <property type="entry name" value="Zn2-C6_fun-type_DNA-bd_sf"/>
</dbReference>
<feature type="region of interest" description="Disordered" evidence="6">
    <location>
        <begin position="569"/>
        <end position="608"/>
    </location>
</feature>
<dbReference type="CDD" id="cd00067">
    <property type="entry name" value="GAL4"/>
    <property type="match status" value="1"/>
</dbReference>
<organism evidence="8 9">
    <name type="scientific">Exophiala mesophila</name>
    <name type="common">Black yeast-like fungus</name>
    <dbReference type="NCBI Taxonomy" id="212818"/>
    <lineage>
        <taxon>Eukaryota</taxon>
        <taxon>Fungi</taxon>
        <taxon>Dikarya</taxon>
        <taxon>Ascomycota</taxon>
        <taxon>Pezizomycotina</taxon>
        <taxon>Eurotiomycetes</taxon>
        <taxon>Chaetothyriomycetidae</taxon>
        <taxon>Chaetothyriales</taxon>
        <taxon>Herpotrichiellaceae</taxon>
        <taxon>Exophiala</taxon>
    </lineage>
</organism>
<dbReference type="GO" id="GO:0000981">
    <property type="term" value="F:DNA-binding transcription factor activity, RNA polymerase II-specific"/>
    <property type="evidence" value="ECO:0007669"/>
    <property type="project" value="InterPro"/>
</dbReference>
<keyword evidence="3" id="KW-0238">DNA-binding</keyword>
<evidence type="ECO:0000256" key="3">
    <source>
        <dbReference type="ARBA" id="ARBA00023125"/>
    </source>
</evidence>
<evidence type="ECO:0000256" key="6">
    <source>
        <dbReference type="SAM" id="MobiDB-lite"/>
    </source>
</evidence>
<accession>A0A0D2ADE2</accession>
<dbReference type="Pfam" id="PF04082">
    <property type="entry name" value="Fungal_trans"/>
    <property type="match status" value="1"/>
</dbReference>
<dbReference type="GO" id="GO:0008270">
    <property type="term" value="F:zinc ion binding"/>
    <property type="evidence" value="ECO:0007669"/>
    <property type="project" value="InterPro"/>
</dbReference>
<feature type="compositionally biased region" description="Polar residues" evidence="6">
    <location>
        <begin position="577"/>
        <end position="603"/>
    </location>
</feature>
<dbReference type="CDD" id="cd12148">
    <property type="entry name" value="fungal_TF_MHR"/>
    <property type="match status" value="1"/>
</dbReference>
<reference evidence="8 9" key="1">
    <citation type="submission" date="2015-01" db="EMBL/GenBank/DDBJ databases">
        <title>The Genome Sequence of Exophiala mesophila CBS40295.</title>
        <authorList>
            <consortium name="The Broad Institute Genomics Platform"/>
            <person name="Cuomo C."/>
            <person name="de Hoog S."/>
            <person name="Gorbushina A."/>
            <person name="Stielow B."/>
            <person name="Teixiera M."/>
            <person name="Abouelleil A."/>
            <person name="Chapman S.B."/>
            <person name="Priest M."/>
            <person name="Young S.K."/>
            <person name="Wortman J."/>
            <person name="Nusbaum C."/>
            <person name="Birren B."/>
        </authorList>
    </citation>
    <scope>NUCLEOTIDE SEQUENCE [LARGE SCALE GENOMIC DNA]</scope>
    <source>
        <strain evidence="8 9">CBS 40295</strain>
    </source>
</reference>
<dbReference type="HOGENOM" id="CLU_007607_1_1_1"/>
<dbReference type="OrthoDB" id="3364175at2759"/>
<evidence type="ECO:0000313" key="8">
    <source>
        <dbReference type="EMBL" id="KIV96923.1"/>
    </source>
</evidence>
<evidence type="ECO:0000256" key="1">
    <source>
        <dbReference type="ARBA" id="ARBA00022723"/>
    </source>
</evidence>
<dbReference type="STRING" id="212818.A0A0D2ADE2"/>
<keyword evidence="1" id="KW-0479">Metal-binding</keyword>
<sequence>MLPQRHLVMASSRTNLAQRAVNSDVEDDPSSRPRARVSRACARCRSRKDKCDGKHPQCSNCISASQPCLYLPASKKRGLPEGYVRGMEKLWAVMLQKINGLDNTVSRVVVEHQQDLLRLWNHHKHGEALHATWKDSKVLSELEKLLSQLDQPASNDLKRKRDRDEQDNIADTYGDDLGASVQLEPEYRVSDLLQPEQATPNNTSLNHLPSANAGRHLPDMAPGLIDHYFVYTHCWFPVLSKPLTLKTFYECRRQNTGPLPDTSALACLWALCAYTRQQALHSQLPLSDRERIASQVETWRTIAGELIPRDGEGSHPGHVQALLLLVLLDLGLGRWSSAWVMVGQAVRMLLDRVPALQNPPKEWLATLQGSFILDTMVANRLGRPPHLQSEHIRWTKRLDQDSHEEWEPWNAPSRTGAEFQEPAFTVSCFNRATELCLILNAKSASRPSQESSYDLALQVQRVAESMSFPVVALERRPPHQMLLQLQYFATLVKVSDLNGEGQLASCGKFVEVLELCNDLWNEGETAAIPSLTVLLCHDVESILSALRDVPGTLPVSVLRQRLQQAKSRMSGGWPSLKVNTHPDTLAPQSTSRDTGRQRSSTAGTLFPILDTATNTTPSLLSTQSSFWPVQKEPITMQRRTTGGGNEMVIPPILHDPKISHMIQTFDPQQQPQPALSNQSLDYSSMSIDIPDPQERLNPFLPIGSEEQPIGGATSSPSFNGDEIDALFHEMAELDTTQWSLNRSQGLRDFGFQDDSTFEAFCNDPDRLMLSDNYMGPGFSNNVTHVSDQAAYSPSLQPQVGGSGMKQGAATFDIFDGAWKG</sequence>
<name>A0A0D2ADE2_EXOME</name>
<gene>
    <name evidence="8" type="ORF">PV10_00736</name>
</gene>
<feature type="region of interest" description="Disordered" evidence="6">
    <location>
        <begin position="153"/>
        <end position="175"/>
    </location>
</feature>
<keyword evidence="2" id="KW-0805">Transcription regulation</keyword>
<dbReference type="Gene3D" id="4.10.240.10">
    <property type="entry name" value="Zn(2)-C6 fungal-type DNA-binding domain"/>
    <property type="match status" value="1"/>
</dbReference>
<proteinExistence type="predicted"/>
<feature type="domain" description="Zn(2)-C6 fungal-type" evidence="7">
    <location>
        <begin position="40"/>
        <end position="70"/>
    </location>
</feature>
<dbReference type="GO" id="GO:0003677">
    <property type="term" value="F:DNA binding"/>
    <property type="evidence" value="ECO:0007669"/>
    <property type="project" value="UniProtKB-KW"/>
</dbReference>
<dbReference type="EMBL" id="KN847520">
    <property type="protein sequence ID" value="KIV96923.1"/>
    <property type="molecule type" value="Genomic_DNA"/>
</dbReference>
<keyword evidence="5" id="KW-0539">Nucleus</keyword>
<dbReference type="GO" id="GO:0045944">
    <property type="term" value="P:positive regulation of transcription by RNA polymerase II"/>
    <property type="evidence" value="ECO:0007669"/>
    <property type="project" value="TreeGrafter"/>
</dbReference>